<accession>A0ABD2YPB2</accession>
<sequence length="194" mass="21065">QWNIDLVRQHVSGGKAEAILSLPLGGPNVRDRWNIRKPKGSTHIEVADSGNQTGWNPCSESGLKGLFRGSSGFQNPECFLFGACRSFDCTNSSVAGVELQLCGFSLEGDAKNIIKELQLIDASLSLSSPMLEDIRSLLIRLNVSSILWVATACNNAAHHVAQLGLVSSARLLWLNEPPVSLQRMLLADNLPFLK</sequence>
<organism evidence="1 2">
    <name type="scientific">Cinchona calisaya</name>
    <dbReference type="NCBI Taxonomy" id="153742"/>
    <lineage>
        <taxon>Eukaryota</taxon>
        <taxon>Viridiplantae</taxon>
        <taxon>Streptophyta</taxon>
        <taxon>Embryophyta</taxon>
        <taxon>Tracheophyta</taxon>
        <taxon>Spermatophyta</taxon>
        <taxon>Magnoliopsida</taxon>
        <taxon>eudicotyledons</taxon>
        <taxon>Gunneridae</taxon>
        <taxon>Pentapetalae</taxon>
        <taxon>asterids</taxon>
        <taxon>lamiids</taxon>
        <taxon>Gentianales</taxon>
        <taxon>Rubiaceae</taxon>
        <taxon>Cinchonoideae</taxon>
        <taxon>Cinchoneae</taxon>
        <taxon>Cinchona</taxon>
    </lineage>
</organism>
<evidence type="ECO:0000313" key="2">
    <source>
        <dbReference type="Proteomes" id="UP001630127"/>
    </source>
</evidence>
<dbReference type="Proteomes" id="UP001630127">
    <property type="component" value="Unassembled WGS sequence"/>
</dbReference>
<evidence type="ECO:0000313" key="1">
    <source>
        <dbReference type="EMBL" id="KAL3507378.1"/>
    </source>
</evidence>
<name>A0ABD2YPB2_9GENT</name>
<dbReference type="AlphaFoldDB" id="A0ABD2YPB2"/>
<reference evidence="1 2" key="1">
    <citation type="submission" date="2024-11" db="EMBL/GenBank/DDBJ databases">
        <title>A near-complete genome assembly of Cinchona calisaya.</title>
        <authorList>
            <person name="Lian D.C."/>
            <person name="Zhao X.W."/>
            <person name="Wei L."/>
        </authorList>
    </citation>
    <scope>NUCLEOTIDE SEQUENCE [LARGE SCALE GENOMIC DNA]</scope>
    <source>
        <tissue evidence="1">Nenye</tissue>
    </source>
</reference>
<gene>
    <name evidence="1" type="ORF">ACH5RR_032760</name>
</gene>
<evidence type="ECO:0008006" key="3">
    <source>
        <dbReference type="Google" id="ProtNLM"/>
    </source>
</evidence>
<feature type="non-terminal residue" evidence="1">
    <location>
        <position position="1"/>
    </location>
</feature>
<comment type="caution">
    <text evidence="1">The sequence shown here is derived from an EMBL/GenBank/DDBJ whole genome shotgun (WGS) entry which is preliminary data.</text>
</comment>
<dbReference type="EMBL" id="JBJUIK010000013">
    <property type="protein sequence ID" value="KAL3507378.1"/>
    <property type="molecule type" value="Genomic_DNA"/>
</dbReference>
<proteinExistence type="predicted"/>
<protein>
    <recommendedName>
        <fullName evidence="3">RNase H type-1 domain-containing protein</fullName>
    </recommendedName>
</protein>
<keyword evidence="2" id="KW-1185">Reference proteome</keyword>